<protein>
    <submittedName>
        <fullName evidence="3">Cysteine desulfurase-like protein</fullName>
    </submittedName>
</protein>
<feature type="domain" description="Aminotransferase class V" evidence="2">
    <location>
        <begin position="22"/>
        <end position="226"/>
    </location>
</feature>
<evidence type="ECO:0000313" key="3">
    <source>
        <dbReference type="EMBL" id="WMW82087.1"/>
    </source>
</evidence>
<dbReference type="PANTHER" id="PTHR43586:SF21">
    <property type="entry name" value="PYRIDOXAL PHOSPHATE (PLP)-DEPENDENT ASPARTATE AMINOTRANSFERASE SUPERFAMILY"/>
    <property type="match status" value="1"/>
</dbReference>
<feature type="domain" description="Aminotransferase class V" evidence="2">
    <location>
        <begin position="353"/>
        <end position="420"/>
    </location>
</feature>
<organism evidence="3 4">
    <name type="scientific">Undibacterium cyanobacteriorum</name>
    <dbReference type="NCBI Taxonomy" id="3073561"/>
    <lineage>
        <taxon>Bacteria</taxon>
        <taxon>Pseudomonadati</taxon>
        <taxon>Pseudomonadota</taxon>
        <taxon>Betaproteobacteria</taxon>
        <taxon>Burkholderiales</taxon>
        <taxon>Oxalobacteraceae</taxon>
        <taxon>Undibacterium</taxon>
    </lineage>
</organism>
<reference evidence="3" key="1">
    <citation type="submission" date="2023-09" db="EMBL/GenBank/DDBJ databases">
        <title>Undibacterium sp. 20NA77.5 isolated from freshwater.</title>
        <authorList>
            <person name="Le V."/>
            <person name="Ko S.-R."/>
            <person name="Ahn C.-Y."/>
            <person name="Oh H.-M."/>
        </authorList>
    </citation>
    <scope>NUCLEOTIDE SEQUENCE</scope>
    <source>
        <strain evidence="3">20NA77.5</strain>
    </source>
</reference>
<evidence type="ECO:0000259" key="2">
    <source>
        <dbReference type="Pfam" id="PF00266"/>
    </source>
</evidence>
<evidence type="ECO:0000256" key="1">
    <source>
        <dbReference type="ARBA" id="ARBA00022898"/>
    </source>
</evidence>
<proteinExistence type="predicted"/>
<dbReference type="InterPro" id="IPR015421">
    <property type="entry name" value="PyrdxlP-dep_Trfase_major"/>
</dbReference>
<dbReference type="Gene3D" id="3.90.1150.10">
    <property type="entry name" value="Aspartate Aminotransferase, domain 1"/>
    <property type="match status" value="1"/>
</dbReference>
<dbReference type="Gene3D" id="3.40.640.10">
    <property type="entry name" value="Type I PLP-dependent aspartate aminotransferase-like (Major domain)"/>
    <property type="match status" value="1"/>
</dbReference>
<keyword evidence="1" id="KW-0663">Pyridoxal phosphate</keyword>
<dbReference type="RefSeq" id="WP_309483564.1">
    <property type="nucleotide sequence ID" value="NZ_CP133720.1"/>
</dbReference>
<name>A0ABY9RLJ8_9BURK</name>
<evidence type="ECO:0000313" key="4">
    <source>
        <dbReference type="Proteomes" id="UP001181355"/>
    </source>
</evidence>
<dbReference type="SUPFAM" id="SSF53383">
    <property type="entry name" value="PLP-dependent transferases"/>
    <property type="match status" value="1"/>
</dbReference>
<dbReference type="InterPro" id="IPR011340">
    <property type="entry name" value="Cys_dSase-rel"/>
</dbReference>
<dbReference type="InterPro" id="IPR000192">
    <property type="entry name" value="Aminotrans_V_dom"/>
</dbReference>
<gene>
    <name evidence="3" type="ORF">RF679_07320</name>
</gene>
<dbReference type="EMBL" id="CP133720">
    <property type="protein sequence ID" value="WMW82087.1"/>
    <property type="molecule type" value="Genomic_DNA"/>
</dbReference>
<dbReference type="PANTHER" id="PTHR43586">
    <property type="entry name" value="CYSTEINE DESULFURASE"/>
    <property type="match status" value="1"/>
</dbReference>
<dbReference type="InterPro" id="IPR015424">
    <property type="entry name" value="PyrdxlP-dep_Trfase"/>
</dbReference>
<dbReference type="Proteomes" id="UP001181355">
    <property type="component" value="Chromosome"/>
</dbReference>
<dbReference type="Pfam" id="PF00266">
    <property type="entry name" value="Aminotran_5"/>
    <property type="match status" value="2"/>
</dbReference>
<keyword evidence="4" id="KW-1185">Reference proteome</keyword>
<dbReference type="InterPro" id="IPR015422">
    <property type="entry name" value="PyrdxlP-dep_Trfase_small"/>
</dbReference>
<dbReference type="NCBIfam" id="TIGR01976">
    <property type="entry name" value="am_tr_V_VC1184"/>
    <property type="match status" value="1"/>
</dbReference>
<accession>A0ABY9RLJ8</accession>
<sequence>MKDSEISFIRSQFPALHNASCVYLDNAGGSQVAQVVADRIHQYLLSTSVQLGASYRTSVQAQDRVLAARRAIADLVNAKDDREIVMGGSTTGLMFLLIQALRPSIRPGDEIILTNTDHEANIGAWKRLEEVGAVIKIWEVNRQTMLLELEQLEPLLSPRTKWLAMTHASNILGTINPVAEVAQRVHAVGGRVCVDGVAYAPHRLVDVQASGADIYVFSFYKVFGPHYALMWGHLELLNSLANLNHFFIPADELPYKLQPGNVNFELSYGCAGIRDYLLAVADFFQYDGTPRQRMQAVFKKFEDHENALAEQLLSYLRSKEKVSIIGLNTVTQGKQILTDGNMANDSNLTNLIQRVPTISFVHQELASPEIVRHIDQYGIGIRYGDFYAKHLISTLDLEKHGGVVRVSIAHYNTEQEIARLIRHLDEVL</sequence>